<gene>
    <name evidence="2" type="ORF">JYU34_016781</name>
</gene>
<dbReference type="Proteomes" id="UP000823941">
    <property type="component" value="Chromosome 22"/>
</dbReference>
<protein>
    <submittedName>
        <fullName evidence="2">Uncharacterized protein</fullName>
    </submittedName>
</protein>
<proteinExistence type="predicted"/>
<name>A0ABQ7Q3F8_PLUXY</name>
<comment type="caution">
    <text evidence="2">The sequence shown here is derived from an EMBL/GenBank/DDBJ whole genome shotgun (WGS) entry which is preliminary data.</text>
</comment>
<sequence>MSNTSLVSVKELIESAFGGDDANTINFKLLEAVLYILARQLRMLGRRVQVTCGPLSPTHTLSRLSVSEVKIEASGVIRDTNKKLKAADKGEKSGRPDISVVTFEQFETLVSKVKELEDRLAPARKPSFPENEELINEIRKGGSLTDAMAALQLGARLESSEKTLENLINLVTELAQKTGVDLTGTGSRPTHGTQDAPGSTSQIAQHSKKELHESERISQMELRLVMI</sequence>
<feature type="compositionally biased region" description="Polar residues" evidence="1">
    <location>
        <begin position="184"/>
        <end position="205"/>
    </location>
</feature>
<organism evidence="2 3">
    <name type="scientific">Plutella xylostella</name>
    <name type="common">Diamondback moth</name>
    <name type="synonym">Plutella maculipennis</name>
    <dbReference type="NCBI Taxonomy" id="51655"/>
    <lineage>
        <taxon>Eukaryota</taxon>
        <taxon>Metazoa</taxon>
        <taxon>Ecdysozoa</taxon>
        <taxon>Arthropoda</taxon>
        <taxon>Hexapoda</taxon>
        <taxon>Insecta</taxon>
        <taxon>Pterygota</taxon>
        <taxon>Neoptera</taxon>
        <taxon>Endopterygota</taxon>
        <taxon>Lepidoptera</taxon>
        <taxon>Glossata</taxon>
        <taxon>Ditrysia</taxon>
        <taxon>Yponomeutoidea</taxon>
        <taxon>Plutellidae</taxon>
        <taxon>Plutella</taxon>
    </lineage>
</organism>
<reference evidence="2 3" key="1">
    <citation type="submission" date="2021-06" db="EMBL/GenBank/DDBJ databases">
        <title>A haploid diamondback moth (Plutella xylostella L.) genome assembly resolves 31 chromosomes and identifies a diamide resistance mutation.</title>
        <authorList>
            <person name="Ward C.M."/>
            <person name="Perry K.D."/>
            <person name="Baker G."/>
            <person name="Powis K."/>
            <person name="Heckel D.G."/>
            <person name="Baxter S.W."/>
        </authorList>
    </citation>
    <scope>NUCLEOTIDE SEQUENCE [LARGE SCALE GENOMIC DNA]</scope>
    <source>
        <strain evidence="2 3">LV</strain>
        <tissue evidence="2">Single pupa</tissue>
    </source>
</reference>
<evidence type="ECO:0000313" key="2">
    <source>
        <dbReference type="EMBL" id="KAG7299771.1"/>
    </source>
</evidence>
<feature type="region of interest" description="Disordered" evidence="1">
    <location>
        <begin position="180"/>
        <end position="214"/>
    </location>
</feature>
<dbReference type="EMBL" id="JAHIBW010000022">
    <property type="protein sequence ID" value="KAG7299771.1"/>
    <property type="molecule type" value="Genomic_DNA"/>
</dbReference>
<keyword evidence="3" id="KW-1185">Reference proteome</keyword>
<evidence type="ECO:0000313" key="3">
    <source>
        <dbReference type="Proteomes" id="UP000823941"/>
    </source>
</evidence>
<accession>A0ABQ7Q3F8</accession>
<evidence type="ECO:0000256" key="1">
    <source>
        <dbReference type="SAM" id="MobiDB-lite"/>
    </source>
</evidence>